<evidence type="ECO:0000259" key="3">
    <source>
        <dbReference type="Pfam" id="PF26130"/>
    </source>
</evidence>
<dbReference type="PANTHER" id="PTHR35469:SF4">
    <property type="entry name" value="TRANSMEMBRANE PROTEIN"/>
    <property type="match status" value="1"/>
</dbReference>
<evidence type="ECO:0000256" key="2">
    <source>
        <dbReference type="SAM" id="Phobius"/>
    </source>
</evidence>
<feature type="transmembrane region" description="Helical" evidence="2">
    <location>
        <begin position="431"/>
        <end position="450"/>
    </location>
</feature>
<gene>
    <name evidence="4" type="ORF">SLEP1_g1590</name>
</gene>
<sequence>MTAMGTLRIHHSGTFCMSGSTDVRYAAGEVHDEDIEYHRVTLSYLEERVKSLGYMHFKDIYYKDPYVENFGEAVKVINSKQELIHMRYLLNERGIIDVYVEHVCDEPDILDLLEGGTFLQEPVDEGTMDIGEGCVTQNSQPAPTGHEAPETAAEGDADETDALHEGDADETDALHEGDAAQQKDLQNNDHDDEELPDIVHNDADEEDSGEGCVTQNSQPAPNVHEAPETAAEGAKWYLLPLPFDKSRDSFQGPECKFAQKMATSSRESRRRKIVERGADRLAFIQGRISTLPANSQDESTSGLSQPPVSLAQDPPPTVSHQATVSACAEEEAAFPDLPKQDSLADVGLTNAHEGGVGGEVESHVGETGVEGSTVSPLNFSREVEQLPASIPDQSPAISTSETIESSELQRRQYNRFTPKLIISAISLSERIRLFCSITVAILVVFSHLRLPLLGSWIIKSIISFGALYLVLLTNLTIVIAQLLFHDHGAIERPVNGETKSAATDEYGWAKQLSKTLELGHVMQKVLDAAFMDCGVYAIIIVCGLSFA</sequence>
<dbReference type="Pfam" id="PF26130">
    <property type="entry name" value="PB1-like"/>
    <property type="match status" value="1"/>
</dbReference>
<feature type="transmembrane region" description="Helical" evidence="2">
    <location>
        <begin position="462"/>
        <end position="484"/>
    </location>
</feature>
<comment type="caution">
    <text evidence="4">The sequence shown here is derived from an EMBL/GenBank/DDBJ whole genome shotgun (WGS) entry which is preliminary data.</text>
</comment>
<feature type="compositionally biased region" description="Polar residues" evidence="1">
    <location>
        <begin position="289"/>
        <end position="307"/>
    </location>
</feature>
<dbReference type="EMBL" id="BPVZ01000002">
    <property type="protein sequence ID" value="GKU87143.1"/>
    <property type="molecule type" value="Genomic_DNA"/>
</dbReference>
<keyword evidence="2" id="KW-0472">Membrane</keyword>
<accession>A0AAV5HE95</accession>
<dbReference type="PANTHER" id="PTHR35469">
    <property type="entry name" value="TRANSMEMBRANE PROTEIN"/>
    <property type="match status" value="1"/>
</dbReference>
<dbReference type="InterPro" id="IPR058594">
    <property type="entry name" value="PB1-like_dom_pln"/>
</dbReference>
<reference evidence="4 5" key="1">
    <citation type="journal article" date="2021" name="Commun. Biol.">
        <title>The genome of Shorea leprosula (Dipterocarpaceae) highlights the ecological relevance of drought in aseasonal tropical rainforests.</title>
        <authorList>
            <person name="Ng K.K.S."/>
            <person name="Kobayashi M.J."/>
            <person name="Fawcett J.A."/>
            <person name="Hatakeyama M."/>
            <person name="Paape T."/>
            <person name="Ng C.H."/>
            <person name="Ang C.C."/>
            <person name="Tnah L.H."/>
            <person name="Lee C.T."/>
            <person name="Nishiyama T."/>
            <person name="Sese J."/>
            <person name="O'Brien M.J."/>
            <person name="Copetti D."/>
            <person name="Mohd Noor M.I."/>
            <person name="Ong R.C."/>
            <person name="Putra M."/>
            <person name="Sireger I.Z."/>
            <person name="Indrioko S."/>
            <person name="Kosugi Y."/>
            <person name="Izuno A."/>
            <person name="Isagi Y."/>
            <person name="Lee S.L."/>
            <person name="Shimizu K.K."/>
        </authorList>
    </citation>
    <scope>NUCLEOTIDE SEQUENCE [LARGE SCALE GENOMIC DNA]</scope>
    <source>
        <strain evidence="4">214</strain>
    </source>
</reference>
<evidence type="ECO:0000313" key="4">
    <source>
        <dbReference type="EMBL" id="GKU87143.1"/>
    </source>
</evidence>
<protein>
    <recommendedName>
        <fullName evidence="3">PB1-like domain-containing protein</fullName>
    </recommendedName>
</protein>
<feature type="region of interest" description="Disordered" evidence="1">
    <location>
        <begin position="201"/>
        <end position="229"/>
    </location>
</feature>
<organism evidence="4 5">
    <name type="scientific">Rubroshorea leprosula</name>
    <dbReference type="NCBI Taxonomy" id="152421"/>
    <lineage>
        <taxon>Eukaryota</taxon>
        <taxon>Viridiplantae</taxon>
        <taxon>Streptophyta</taxon>
        <taxon>Embryophyta</taxon>
        <taxon>Tracheophyta</taxon>
        <taxon>Spermatophyta</taxon>
        <taxon>Magnoliopsida</taxon>
        <taxon>eudicotyledons</taxon>
        <taxon>Gunneridae</taxon>
        <taxon>Pentapetalae</taxon>
        <taxon>rosids</taxon>
        <taxon>malvids</taxon>
        <taxon>Malvales</taxon>
        <taxon>Dipterocarpaceae</taxon>
        <taxon>Rubroshorea</taxon>
    </lineage>
</organism>
<evidence type="ECO:0000313" key="5">
    <source>
        <dbReference type="Proteomes" id="UP001054252"/>
    </source>
</evidence>
<keyword evidence="5" id="KW-1185">Reference proteome</keyword>
<name>A0AAV5HE95_9ROSI</name>
<proteinExistence type="predicted"/>
<feature type="transmembrane region" description="Helical" evidence="2">
    <location>
        <begin position="528"/>
        <end position="546"/>
    </location>
</feature>
<evidence type="ECO:0000256" key="1">
    <source>
        <dbReference type="SAM" id="MobiDB-lite"/>
    </source>
</evidence>
<keyword evidence="2" id="KW-1133">Transmembrane helix</keyword>
<dbReference type="Proteomes" id="UP001054252">
    <property type="component" value="Unassembled WGS sequence"/>
</dbReference>
<keyword evidence="2" id="KW-0812">Transmembrane</keyword>
<feature type="region of interest" description="Disordered" evidence="1">
    <location>
        <begin position="289"/>
        <end position="319"/>
    </location>
</feature>
<dbReference type="AlphaFoldDB" id="A0AAV5HE95"/>
<feature type="region of interest" description="Disordered" evidence="1">
    <location>
        <begin position="123"/>
        <end position="159"/>
    </location>
</feature>
<feature type="domain" description="PB1-like" evidence="3">
    <location>
        <begin position="3"/>
        <end position="102"/>
    </location>
</feature>